<dbReference type="GO" id="GO:0010038">
    <property type="term" value="P:response to metal ion"/>
    <property type="evidence" value="ECO:0007669"/>
    <property type="project" value="InterPro"/>
</dbReference>
<feature type="binding site" evidence="9">
    <location>
        <position position="66"/>
    </location>
    <ligand>
        <name>S-adenosyl-L-methionine</name>
        <dbReference type="ChEBI" id="CHEBI:59789"/>
    </ligand>
</feature>
<feature type="binding site" evidence="9">
    <location>
        <position position="10"/>
    </location>
    <ligand>
        <name>S-adenosyl-L-methionine</name>
        <dbReference type="ChEBI" id="CHEBI:59789"/>
    </ligand>
</feature>
<dbReference type="SUPFAM" id="SSF53335">
    <property type="entry name" value="S-adenosyl-L-methionine-dependent methyltransferases"/>
    <property type="match status" value="1"/>
</dbReference>
<keyword evidence="5 9" id="KW-0963">Cytoplasm</keyword>
<protein>
    <recommendedName>
        <fullName evidence="4 9">Thiopurine S-methyltransferase</fullName>
        <ecNumber evidence="4 9">2.1.1.67</ecNumber>
    </recommendedName>
    <alternativeName>
        <fullName evidence="9">Thiopurine methyltransferase</fullName>
    </alternativeName>
</protein>
<dbReference type="PANTHER" id="PTHR10259">
    <property type="entry name" value="THIOPURINE S-METHYLTRANSFERASE"/>
    <property type="match status" value="1"/>
</dbReference>
<gene>
    <name evidence="10" type="primary">tmpT</name>
    <name evidence="9" type="synonym">tpm</name>
    <name evidence="10" type="ORF">V3330_09700</name>
</gene>
<dbReference type="NCBIfam" id="TIGR03840">
    <property type="entry name" value="TMPT_Se_Te"/>
    <property type="match status" value="1"/>
</dbReference>
<evidence type="ECO:0000313" key="10">
    <source>
        <dbReference type="EMBL" id="MEJ8567898.1"/>
    </source>
</evidence>
<dbReference type="PROSITE" id="PS51585">
    <property type="entry name" value="SAM_MT_TPMT"/>
    <property type="match status" value="1"/>
</dbReference>
<accession>A0AAW9RGD8</accession>
<dbReference type="PANTHER" id="PTHR10259:SF11">
    <property type="entry name" value="THIOPURINE S-METHYLTRANSFERASE"/>
    <property type="match status" value="1"/>
</dbReference>
<dbReference type="RefSeq" id="WP_354695218.1">
    <property type="nucleotide sequence ID" value="NZ_JAZHOG010000005.1"/>
</dbReference>
<evidence type="ECO:0000256" key="5">
    <source>
        <dbReference type="ARBA" id="ARBA00022490"/>
    </source>
</evidence>
<dbReference type="HAMAP" id="MF_00812">
    <property type="entry name" value="Thiopur_methtran"/>
    <property type="match status" value="1"/>
</dbReference>
<evidence type="ECO:0000256" key="2">
    <source>
        <dbReference type="ARBA" id="ARBA00004496"/>
    </source>
</evidence>
<dbReference type="Pfam" id="PF05724">
    <property type="entry name" value="TPMT"/>
    <property type="match status" value="1"/>
</dbReference>
<keyword evidence="11" id="KW-1185">Reference proteome</keyword>
<comment type="subcellular location">
    <subcellularLocation>
        <location evidence="2 9">Cytoplasm</location>
    </subcellularLocation>
</comment>
<evidence type="ECO:0000256" key="7">
    <source>
        <dbReference type="ARBA" id="ARBA00022679"/>
    </source>
</evidence>
<dbReference type="GO" id="GO:0005737">
    <property type="term" value="C:cytoplasm"/>
    <property type="evidence" value="ECO:0007669"/>
    <property type="project" value="UniProtKB-SubCell"/>
</dbReference>
<comment type="caution">
    <text evidence="10">The sequence shown here is derived from an EMBL/GenBank/DDBJ whole genome shotgun (WGS) entry which is preliminary data.</text>
</comment>
<comment type="catalytic activity">
    <reaction evidence="1 9">
        <text>S-adenosyl-L-methionine + a thiopurine = S-adenosyl-L-homocysteine + a thiopurine S-methylether.</text>
        <dbReference type="EC" id="2.1.1.67"/>
    </reaction>
</comment>
<dbReference type="AlphaFoldDB" id="A0AAW9RGD8"/>
<dbReference type="Proteomes" id="UP001359886">
    <property type="component" value="Unassembled WGS sequence"/>
</dbReference>
<evidence type="ECO:0000256" key="1">
    <source>
        <dbReference type="ARBA" id="ARBA00000903"/>
    </source>
</evidence>
<evidence type="ECO:0000256" key="4">
    <source>
        <dbReference type="ARBA" id="ARBA00011905"/>
    </source>
</evidence>
<proteinExistence type="inferred from homology"/>
<organism evidence="10 11">
    <name type="scientific">Elongatibacter sediminis</name>
    <dbReference type="NCBI Taxonomy" id="3119006"/>
    <lineage>
        <taxon>Bacteria</taxon>
        <taxon>Pseudomonadati</taxon>
        <taxon>Pseudomonadota</taxon>
        <taxon>Gammaproteobacteria</taxon>
        <taxon>Chromatiales</taxon>
        <taxon>Wenzhouxiangellaceae</taxon>
        <taxon>Elongatibacter</taxon>
    </lineage>
</organism>
<dbReference type="InterPro" id="IPR029063">
    <property type="entry name" value="SAM-dependent_MTases_sf"/>
</dbReference>
<dbReference type="PIRSF" id="PIRSF023956">
    <property type="entry name" value="Thiopurine_S-methyltransferase"/>
    <property type="match status" value="1"/>
</dbReference>
<evidence type="ECO:0000256" key="6">
    <source>
        <dbReference type="ARBA" id="ARBA00022603"/>
    </source>
</evidence>
<dbReference type="GO" id="GO:0008119">
    <property type="term" value="F:thiopurine S-methyltransferase activity"/>
    <property type="evidence" value="ECO:0007669"/>
    <property type="project" value="UniProtKB-UniRule"/>
</dbReference>
<reference evidence="10 11" key="1">
    <citation type="submission" date="2024-02" db="EMBL/GenBank/DDBJ databases">
        <title>A novel Wenzhouxiangellaceae bacterium, isolated from coastal sediments.</title>
        <authorList>
            <person name="Du Z.-J."/>
            <person name="Ye Y.-Q."/>
            <person name="Zhang X.-Y."/>
        </authorList>
    </citation>
    <scope>NUCLEOTIDE SEQUENCE [LARGE SCALE GENOMIC DNA]</scope>
    <source>
        <strain evidence="10 11">CH-27</strain>
    </source>
</reference>
<keyword evidence="6 9" id="KW-0489">Methyltransferase</keyword>
<dbReference type="FunFam" id="3.40.50.150:FF:000101">
    <property type="entry name" value="Thiopurine S-methyltransferase"/>
    <property type="match status" value="1"/>
</dbReference>
<dbReference type="Gene3D" id="3.40.50.150">
    <property type="entry name" value="Vaccinia Virus protein VP39"/>
    <property type="match status" value="1"/>
</dbReference>
<name>A0AAW9RGD8_9GAMM</name>
<dbReference type="InterPro" id="IPR025835">
    <property type="entry name" value="Thiopurine_S-MeTrfase"/>
</dbReference>
<dbReference type="GO" id="GO:0032259">
    <property type="term" value="P:methylation"/>
    <property type="evidence" value="ECO:0007669"/>
    <property type="project" value="UniProtKB-KW"/>
</dbReference>
<evidence type="ECO:0000256" key="3">
    <source>
        <dbReference type="ARBA" id="ARBA00008145"/>
    </source>
</evidence>
<feature type="binding site" evidence="9">
    <location>
        <position position="123"/>
    </location>
    <ligand>
        <name>S-adenosyl-L-methionine</name>
        <dbReference type="ChEBI" id="CHEBI:59789"/>
    </ligand>
</feature>
<feature type="binding site" evidence="9">
    <location>
        <position position="45"/>
    </location>
    <ligand>
        <name>S-adenosyl-L-methionine</name>
        <dbReference type="ChEBI" id="CHEBI:59789"/>
    </ligand>
</feature>
<evidence type="ECO:0000313" key="11">
    <source>
        <dbReference type="Proteomes" id="UP001359886"/>
    </source>
</evidence>
<evidence type="ECO:0000256" key="9">
    <source>
        <dbReference type="HAMAP-Rule" id="MF_00812"/>
    </source>
</evidence>
<keyword evidence="7 9" id="KW-0808">Transferase</keyword>
<dbReference type="EMBL" id="JAZHOG010000005">
    <property type="protein sequence ID" value="MEJ8567898.1"/>
    <property type="molecule type" value="Genomic_DNA"/>
</dbReference>
<dbReference type="NCBIfam" id="NF009732">
    <property type="entry name" value="PRK13255.1"/>
    <property type="match status" value="1"/>
</dbReference>
<dbReference type="EC" id="2.1.1.67" evidence="4 9"/>
<dbReference type="InterPro" id="IPR022474">
    <property type="entry name" value="Thiopur_S-MeTfrase_Se/Te_detox"/>
</dbReference>
<evidence type="ECO:0000256" key="8">
    <source>
        <dbReference type="ARBA" id="ARBA00022691"/>
    </source>
</evidence>
<sequence length="213" mass="23796">MREAFWHECWERGEIGFHEGEPNGLLVRHFDRLNLPEGSRVFLPLCGKTRDLAWLAGRGLRMVGAELSEQAVKQLFEESGLQPEVSPAGALDCYRAGRLEIFVGDLFDLTADQLGPVDAVYDRAALVALPEEMRVRYTAHLVDITGTAPQLLVTFEYDQAQMAGPPFSLVAEEVRGHYAAQFEIERLESREVTGGLKGQVEANETAWLLQPRN</sequence>
<dbReference type="InterPro" id="IPR008854">
    <property type="entry name" value="TPMT"/>
</dbReference>
<keyword evidence="8 9" id="KW-0949">S-adenosyl-L-methionine</keyword>
<comment type="similarity">
    <text evidence="3 9">Belongs to the class I-like SAM-binding methyltransferase superfamily. TPMT family.</text>
</comment>